<sequence>MKSAWHAAMKQWQMQNVGQAMTKKDFPAVFSETWKQVATFQNAANGLRRSGLFPLIADGIDTTKLGPSALAPIENSTHVAKENEAVASAIDVQPEMNRNTEANADNRLVSAVHENCQEPRPSVSAAFQLLTLPVAKFKKPVSQVRQKLPKAISGQDELQMLREREESKKREAEAKEERKKAPELKKKQKKEEKDRKKKEKQTKRERGKKFKKIASDSESDDSTTSIPFMDNDSDDYEESFYEVCPLCEQIKSKDSPEDSWVCCELCSHWWHAVCSGSQDFVQDAFVCPKCCE</sequence>
<reference evidence="7" key="1">
    <citation type="journal article" date="2019" name="bioRxiv">
        <title>The Genome of the Zebra Mussel, Dreissena polymorpha: A Resource for Invasive Species Research.</title>
        <authorList>
            <person name="McCartney M.A."/>
            <person name="Auch B."/>
            <person name="Kono T."/>
            <person name="Mallez S."/>
            <person name="Zhang Y."/>
            <person name="Obille A."/>
            <person name="Becker A."/>
            <person name="Abrahante J.E."/>
            <person name="Garbe J."/>
            <person name="Badalamenti J.P."/>
            <person name="Herman A."/>
            <person name="Mangelson H."/>
            <person name="Liachko I."/>
            <person name="Sullivan S."/>
            <person name="Sone E.D."/>
            <person name="Koren S."/>
            <person name="Silverstein K.A.T."/>
            <person name="Beckman K.B."/>
            <person name="Gohl D.M."/>
        </authorList>
    </citation>
    <scope>NUCLEOTIDE SEQUENCE</scope>
    <source>
        <strain evidence="7">Duluth1</strain>
        <tissue evidence="7">Whole animal</tissue>
    </source>
</reference>
<dbReference type="AlphaFoldDB" id="A0A9D4IW09"/>
<dbReference type="PROSITE" id="PS50016">
    <property type="entry name" value="ZF_PHD_2"/>
    <property type="match status" value="1"/>
</dbReference>
<feature type="compositionally biased region" description="Basic residues" evidence="5">
    <location>
        <begin position="195"/>
        <end position="212"/>
    </location>
</feature>
<evidence type="ECO:0000313" key="8">
    <source>
        <dbReference type="Proteomes" id="UP000828390"/>
    </source>
</evidence>
<keyword evidence="2 4" id="KW-0863">Zinc-finger</keyword>
<keyword evidence="8" id="KW-1185">Reference proteome</keyword>
<dbReference type="InterPro" id="IPR013083">
    <property type="entry name" value="Znf_RING/FYVE/PHD"/>
</dbReference>
<keyword evidence="1" id="KW-0479">Metal-binding</keyword>
<dbReference type="InterPro" id="IPR001965">
    <property type="entry name" value="Znf_PHD"/>
</dbReference>
<dbReference type="InterPro" id="IPR019787">
    <property type="entry name" value="Znf_PHD-finger"/>
</dbReference>
<feature type="compositionally biased region" description="Basic and acidic residues" evidence="5">
    <location>
        <begin position="159"/>
        <end position="194"/>
    </location>
</feature>
<organism evidence="7 8">
    <name type="scientific">Dreissena polymorpha</name>
    <name type="common">Zebra mussel</name>
    <name type="synonym">Mytilus polymorpha</name>
    <dbReference type="NCBI Taxonomy" id="45954"/>
    <lineage>
        <taxon>Eukaryota</taxon>
        <taxon>Metazoa</taxon>
        <taxon>Spiralia</taxon>
        <taxon>Lophotrochozoa</taxon>
        <taxon>Mollusca</taxon>
        <taxon>Bivalvia</taxon>
        <taxon>Autobranchia</taxon>
        <taxon>Heteroconchia</taxon>
        <taxon>Euheterodonta</taxon>
        <taxon>Imparidentia</taxon>
        <taxon>Neoheterodontei</taxon>
        <taxon>Myida</taxon>
        <taxon>Dreissenoidea</taxon>
        <taxon>Dreissenidae</taxon>
        <taxon>Dreissena</taxon>
    </lineage>
</organism>
<dbReference type="InterPro" id="IPR011011">
    <property type="entry name" value="Znf_FYVE_PHD"/>
</dbReference>
<feature type="domain" description="PHD-type" evidence="6">
    <location>
        <begin position="241"/>
        <end position="292"/>
    </location>
</feature>
<accession>A0A9D4IW09</accession>
<name>A0A9D4IW09_DREPO</name>
<proteinExistence type="predicted"/>
<dbReference type="CDD" id="cd15517">
    <property type="entry name" value="PHD_TCF19_like"/>
    <property type="match status" value="1"/>
</dbReference>
<evidence type="ECO:0000313" key="7">
    <source>
        <dbReference type="EMBL" id="KAH3788900.1"/>
    </source>
</evidence>
<evidence type="ECO:0000256" key="4">
    <source>
        <dbReference type="PROSITE-ProRule" id="PRU00146"/>
    </source>
</evidence>
<dbReference type="InterPro" id="IPR019786">
    <property type="entry name" value="Zinc_finger_PHD-type_CS"/>
</dbReference>
<evidence type="ECO:0000256" key="1">
    <source>
        <dbReference type="ARBA" id="ARBA00022723"/>
    </source>
</evidence>
<dbReference type="Gene3D" id="3.30.40.10">
    <property type="entry name" value="Zinc/RING finger domain, C3HC4 (zinc finger)"/>
    <property type="match status" value="1"/>
</dbReference>
<evidence type="ECO:0000259" key="6">
    <source>
        <dbReference type="PROSITE" id="PS50016"/>
    </source>
</evidence>
<dbReference type="SUPFAM" id="SSF57903">
    <property type="entry name" value="FYVE/PHD zinc finger"/>
    <property type="match status" value="1"/>
</dbReference>
<gene>
    <name evidence="7" type="ORF">DPMN_167064</name>
</gene>
<evidence type="ECO:0000256" key="5">
    <source>
        <dbReference type="SAM" id="MobiDB-lite"/>
    </source>
</evidence>
<dbReference type="GO" id="GO:0008270">
    <property type="term" value="F:zinc ion binding"/>
    <property type="evidence" value="ECO:0007669"/>
    <property type="project" value="UniProtKB-KW"/>
</dbReference>
<dbReference type="PROSITE" id="PS01359">
    <property type="entry name" value="ZF_PHD_1"/>
    <property type="match status" value="1"/>
</dbReference>
<dbReference type="EMBL" id="JAIWYP010000008">
    <property type="protein sequence ID" value="KAH3788900.1"/>
    <property type="molecule type" value="Genomic_DNA"/>
</dbReference>
<evidence type="ECO:0000256" key="3">
    <source>
        <dbReference type="ARBA" id="ARBA00022833"/>
    </source>
</evidence>
<dbReference type="SMART" id="SM00249">
    <property type="entry name" value="PHD"/>
    <property type="match status" value="1"/>
</dbReference>
<comment type="caution">
    <text evidence="7">The sequence shown here is derived from an EMBL/GenBank/DDBJ whole genome shotgun (WGS) entry which is preliminary data.</text>
</comment>
<keyword evidence="3" id="KW-0862">Zinc</keyword>
<evidence type="ECO:0000256" key="2">
    <source>
        <dbReference type="ARBA" id="ARBA00022771"/>
    </source>
</evidence>
<feature type="region of interest" description="Disordered" evidence="5">
    <location>
        <begin position="155"/>
        <end position="231"/>
    </location>
</feature>
<reference evidence="7" key="2">
    <citation type="submission" date="2020-11" db="EMBL/GenBank/DDBJ databases">
        <authorList>
            <person name="McCartney M.A."/>
            <person name="Auch B."/>
            <person name="Kono T."/>
            <person name="Mallez S."/>
            <person name="Becker A."/>
            <person name="Gohl D.M."/>
            <person name="Silverstein K.A.T."/>
            <person name="Koren S."/>
            <person name="Bechman K.B."/>
            <person name="Herman A."/>
            <person name="Abrahante J.E."/>
            <person name="Garbe J."/>
        </authorList>
    </citation>
    <scope>NUCLEOTIDE SEQUENCE</scope>
    <source>
        <strain evidence="7">Duluth1</strain>
        <tissue evidence="7">Whole animal</tissue>
    </source>
</reference>
<dbReference type="Proteomes" id="UP000828390">
    <property type="component" value="Unassembled WGS sequence"/>
</dbReference>
<protein>
    <recommendedName>
        <fullName evidence="6">PHD-type domain-containing protein</fullName>
    </recommendedName>
</protein>